<proteinExistence type="predicted"/>
<protein>
    <submittedName>
        <fullName evidence="1">Uncharacterized protein</fullName>
    </submittedName>
</protein>
<dbReference type="KEGG" id="vg:14005302"/>
<dbReference type="EMBL" id="JN371769">
    <property type="protein sequence ID" value="AFD02878.1"/>
    <property type="molecule type" value="Genomic_DNA"/>
</dbReference>
<dbReference type="Proteomes" id="UP000007597">
    <property type="component" value="Segment"/>
</dbReference>
<name>H8ZN17_9CAUD</name>
<dbReference type="RefSeq" id="YP_007001529.1">
    <property type="nucleotide sequence ID" value="NC_019443.1"/>
</dbReference>
<reference evidence="1 2" key="1">
    <citation type="submission" date="2011-07" db="EMBL/GenBank/DDBJ databases">
        <title>Viral Tagging: a high-throughput approach to explore virus-host interactions.</title>
        <authorList>
            <person name="Deng L."/>
            <person name="Sullivan M.B."/>
            <person name="Poulos B."/>
            <person name="Ignacio Espinoza J.C."/>
        </authorList>
    </citation>
    <scope>NUCLEOTIDE SEQUENCE [LARGE SCALE GENOMIC DNA]</scope>
</reference>
<keyword evidence="2" id="KW-1185">Reference proteome</keyword>
<sequence>MTSTTSNDVIVIDVEKFAKAGEWGIQLGTHLGLEVYHLADEFYQYIPQDVTYLRFTSKEGIFGEKYWAEIRNTKSTYGVDENGTTNKVKEVIEDTTFSNYVIPFM</sequence>
<accession>H8ZN17</accession>
<evidence type="ECO:0000313" key="2">
    <source>
        <dbReference type="Proteomes" id="UP000007597"/>
    </source>
</evidence>
<organism evidence="1 2">
    <name type="scientific">Synechococcus phage metaG-MbCM1</name>
    <dbReference type="NCBI Taxonomy" id="1079999"/>
    <lineage>
        <taxon>Viruses</taxon>
        <taxon>Duplodnaviria</taxon>
        <taxon>Heunggongvirae</taxon>
        <taxon>Uroviricota</taxon>
        <taxon>Caudoviricetes</taxon>
        <taxon>Pantevenvirales</taxon>
        <taxon>Kyanoviridae</taxon>
        <taxon>Galenevirus</taxon>
        <taxon>Galenevirus mbcm1</taxon>
    </lineage>
</organism>
<evidence type="ECO:0000313" key="1">
    <source>
        <dbReference type="EMBL" id="AFD02878.1"/>
    </source>
</evidence>
<dbReference type="GeneID" id="14005302"/>